<evidence type="ECO:0008006" key="5">
    <source>
        <dbReference type="Google" id="ProtNLM"/>
    </source>
</evidence>
<feature type="transmembrane region" description="Helical" evidence="2">
    <location>
        <begin position="225"/>
        <end position="244"/>
    </location>
</feature>
<dbReference type="InterPro" id="IPR011009">
    <property type="entry name" value="Kinase-like_dom_sf"/>
</dbReference>
<evidence type="ECO:0000256" key="2">
    <source>
        <dbReference type="SAM" id="Phobius"/>
    </source>
</evidence>
<dbReference type="Proteomes" id="UP000318081">
    <property type="component" value="Chromosome"/>
</dbReference>
<dbReference type="RefSeq" id="WP_145219964.1">
    <property type="nucleotide sequence ID" value="NZ_CP036432.1"/>
</dbReference>
<keyword evidence="4" id="KW-1185">Reference proteome</keyword>
<sequence>MIRHDVNRSEFSTLDAGKLLPGCSLPISGVETDDGRAVHAFRQFEPLPIDGLPQTALRSLADSWVDVARSLKTLHEAGLCYGRITSTAFHNRGSETEPAATLWIDPSRAVQIDAVHHGDPESMYWTAARLQSGKPPQPADDWYALGIVLAEIALSSASVHKIWELSRQDGKFVESLIKNLKRSRGDRRTRKLAIALIREGATGKVDDATIGKLTTRPAAGHRTSTFVSVAVLLLALVAVGATLYRNMNAQHDRQIAMLASQVDELQRRAESVEHATPQTVAPPVAVAVPEPAVVRPNDRGRWTTEFAGRSLEQAIDASVDFQPSQWRDRLIGLQQLPGQKQWRTIDETLRRLIQRAVDTPWDDDAVQDAQDRIASLGRAHARWTEWARSNRSIEEIRTQHDLMPSGLVKEFLGQWLAEALELRSFDLRTRVVKVGEENSFLAHVIGFETPSDSESVDWTWESTDGGDASIAVQIDDYHAGQTLSYWLKQDSSIPYWDRTVIQHTFDSPLLAWQLAKGLRLENSESGYAVLLSTNARFGPPVKLDASSVAVVEAEKRKVVDPMDDLPFGLE</sequence>
<dbReference type="EMBL" id="CP036432">
    <property type="protein sequence ID" value="QDV87979.1"/>
    <property type="molecule type" value="Genomic_DNA"/>
</dbReference>
<accession>A0ABX5Y164</accession>
<keyword evidence="1" id="KW-0175">Coiled coil</keyword>
<name>A0ABX5Y164_9BACT</name>
<feature type="coiled-coil region" evidence="1">
    <location>
        <begin position="248"/>
        <end position="275"/>
    </location>
</feature>
<dbReference type="SUPFAM" id="SSF56112">
    <property type="entry name" value="Protein kinase-like (PK-like)"/>
    <property type="match status" value="1"/>
</dbReference>
<organism evidence="3 4">
    <name type="scientific">Stieleria magnilauensis</name>
    <dbReference type="NCBI Taxonomy" id="2527963"/>
    <lineage>
        <taxon>Bacteria</taxon>
        <taxon>Pseudomonadati</taxon>
        <taxon>Planctomycetota</taxon>
        <taxon>Planctomycetia</taxon>
        <taxon>Pirellulales</taxon>
        <taxon>Pirellulaceae</taxon>
        <taxon>Stieleria</taxon>
    </lineage>
</organism>
<gene>
    <name evidence="3" type="ORF">TBK1r_70110</name>
</gene>
<proteinExistence type="predicted"/>
<keyword evidence="2" id="KW-1133">Transmembrane helix</keyword>
<evidence type="ECO:0000313" key="3">
    <source>
        <dbReference type="EMBL" id="QDV87979.1"/>
    </source>
</evidence>
<evidence type="ECO:0000313" key="4">
    <source>
        <dbReference type="Proteomes" id="UP000318081"/>
    </source>
</evidence>
<evidence type="ECO:0000256" key="1">
    <source>
        <dbReference type="SAM" id="Coils"/>
    </source>
</evidence>
<protein>
    <recommendedName>
        <fullName evidence="5">Protein kinase domain-containing protein</fullName>
    </recommendedName>
</protein>
<keyword evidence="2" id="KW-0812">Transmembrane</keyword>
<reference evidence="3 4" key="1">
    <citation type="submission" date="2019-02" db="EMBL/GenBank/DDBJ databases">
        <title>Deep-cultivation of Planctomycetes and their phenomic and genomic characterization uncovers novel biology.</title>
        <authorList>
            <person name="Wiegand S."/>
            <person name="Jogler M."/>
            <person name="Boedeker C."/>
            <person name="Pinto D."/>
            <person name="Vollmers J."/>
            <person name="Rivas-Marin E."/>
            <person name="Kohn T."/>
            <person name="Peeters S.H."/>
            <person name="Heuer A."/>
            <person name="Rast P."/>
            <person name="Oberbeckmann S."/>
            <person name="Bunk B."/>
            <person name="Jeske O."/>
            <person name="Meyerdierks A."/>
            <person name="Storesund J.E."/>
            <person name="Kallscheuer N."/>
            <person name="Luecker S."/>
            <person name="Lage O.M."/>
            <person name="Pohl T."/>
            <person name="Merkel B.J."/>
            <person name="Hornburger P."/>
            <person name="Mueller R.-W."/>
            <person name="Bruemmer F."/>
            <person name="Labrenz M."/>
            <person name="Spormann A.M."/>
            <person name="Op den Camp H."/>
            <person name="Overmann J."/>
            <person name="Amann R."/>
            <person name="Jetten M.S.M."/>
            <person name="Mascher T."/>
            <person name="Medema M.H."/>
            <person name="Devos D.P."/>
            <person name="Kaster A.-K."/>
            <person name="Ovreas L."/>
            <person name="Rohde M."/>
            <person name="Galperin M.Y."/>
            <person name="Jogler C."/>
        </authorList>
    </citation>
    <scope>NUCLEOTIDE SEQUENCE [LARGE SCALE GENOMIC DNA]</scope>
    <source>
        <strain evidence="3 4">TBK1r</strain>
    </source>
</reference>
<keyword evidence="2" id="KW-0472">Membrane</keyword>